<reference evidence="3" key="1">
    <citation type="submission" date="2024-04" db="EMBL/GenBank/DDBJ databases">
        <title>Salinicola lusitanus LLJ914,a marine bacterium isolated from the Okinawa Trough.</title>
        <authorList>
            <person name="Li J."/>
        </authorList>
    </citation>
    <scope>NUCLEOTIDE SEQUENCE [LARGE SCALE GENOMIC DNA]</scope>
</reference>
<organism evidence="2 3">
    <name type="scientific">Mugilogobius chulae</name>
    <name type="common">yellowstripe goby</name>
    <dbReference type="NCBI Taxonomy" id="88201"/>
    <lineage>
        <taxon>Eukaryota</taxon>
        <taxon>Metazoa</taxon>
        <taxon>Chordata</taxon>
        <taxon>Craniata</taxon>
        <taxon>Vertebrata</taxon>
        <taxon>Euteleostomi</taxon>
        <taxon>Actinopterygii</taxon>
        <taxon>Neopterygii</taxon>
        <taxon>Teleostei</taxon>
        <taxon>Neoteleostei</taxon>
        <taxon>Acanthomorphata</taxon>
        <taxon>Gobiaria</taxon>
        <taxon>Gobiiformes</taxon>
        <taxon>Gobioidei</taxon>
        <taxon>Gobiidae</taxon>
        <taxon>Gobionellinae</taxon>
        <taxon>Mugilogobius</taxon>
    </lineage>
</organism>
<comment type="caution">
    <text evidence="2">The sequence shown here is derived from an EMBL/GenBank/DDBJ whole genome shotgun (WGS) entry which is preliminary data.</text>
</comment>
<protein>
    <recommendedName>
        <fullName evidence="4">Transmembrane protein</fullName>
    </recommendedName>
</protein>
<gene>
    <name evidence="2" type="ORF">WMY93_013401</name>
</gene>
<accession>A0AAW0NZD8</accession>
<keyword evidence="1" id="KW-0472">Membrane</keyword>
<evidence type="ECO:0000313" key="2">
    <source>
        <dbReference type="EMBL" id="KAK7913190.1"/>
    </source>
</evidence>
<keyword evidence="1" id="KW-0812">Transmembrane</keyword>
<sequence length="107" mass="12736">MGFPYNDCSNLCNCKCLWEIHCKHNRSQQSNLYRTYVLDKQQRSTNLIVSYVTIVAYPCLVILYNGSMLGRVVCQLWGLWRADYDMECSQNWKKTQNNRMRRLGRTQ</sequence>
<evidence type="ECO:0008006" key="4">
    <source>
        <dbReference type="Google" id="ProtNLM"/>
    </source>
</evidence>
<dbReference type="AlphaFoldDB" id="A0AAW0NZD8"/>
<dbReference type="Proteomes" id="UP001460270">
    <property type="component" value="Unassembled WGS sequence"/>
</dbReference>
<dbReference type="EMBL" id="JBBPFD010000009">
    <property type="protein sequence ID" value="KAK7913190.1"/>
    <property type="molecule type" value="Genomic_DNA"/>
</dbReference>
<keyword evidence="1" id="KW-1133">Transmembrane helix</keyword>
<name>A0AAW0NZD8_9GOBI</name>
<evidence type="ECO:0000256" key="1">
    <source>
        <dbReference type="SAM" id="Phobius"/>
    </source>
</evidence>
<feature type="transmembrane region" description="Helical" evidence="1">
    <location>
        <begin position="48"/>
        <end position="66"/>
    </location>
</feature>
<proteinExistence type="predicted"/>
<evidence type="ECO:0000313" key="3">
    <source>
        <dbReference type="Proteomes" id="UP001460270"/>
    </source>
</evidence>
<keyword evidence="3" id="KW-1185">Reference proteome</keyword>